<dbReference type="PROSITE" id="PS50880">
    <property type="entry name" value="TOPRIM"/>
    <property type="match status" value="1"/>
</dbReference>
<dbReference type="SUPFAM" id="SSF57783">
    <property type="entry name" value="Zinc beta-ribbon"/>
    <property type="match status" value="1"/>
</dbReference>
<keyword evidence="5 12" id="KW-0235">DNA replication</keyword>
<dbReference type="EC" id="2.7.7.101" evidence="12"/>
<dbReference type="SMART" id="SM00400">
    <property type="entry name" value="ZnF_CHCC"/>
    <property type="match status" value="1"/>
</dbReference>
<dbReference type="InterPro" id="IPR006295">
    <property type="entry name" value="DNA_primase_DnaG"/>
</dbReference>
<comment type="cofactor">
    <cofactor evidence="13">
        <name>Zn(2+)</name>
        <dbReference type="ChEBI" id="CHEBI:29105"/>
    </cofactor>
    <text evidence="13">Binds 1 zinc ion per monomer.</text>
</comment>
<dbReference type="GO" id="GO:1990077">
    <property type="term" value="C:primosome complex"/>
    <property type="evidence" value="ECO:0007669"/>
    <property type="project" value="UniProtKB-KW"/>
</dbReference>
<keyword evidence="10 12" id="KW-0238">DNA-binding</keyword>
<protein>
    <recommendedName>
        <fullName evidence="12 13">DNA primase</fullName>
        <ecNumber evidence="12">2.7.7.101</ecNumber>
    </recommendedName>
</protein>
<dbReference type="GO" id="GO:0008270">
    <property type="term" value="F:zinc ion binding"/>
    <property type="evidence" value="ECO:0007669"/>
    <property type="project" value="UniProtKB-KW"/>
</dbReference>
<dbReference type="SMART" id="SM00493">
    <property type="entry name" value="TOPRIM"/>
    <property type="match status" value="1"/>
</dbReference>
<feature type="domain" description="Toprim" evidence="14">
    <location>
        <begin position="259"/>
        <end position="340"/>
    </location>
</feature>
<dbReference type="Gene3D" id="3.90.980.10">
    <property type="entry name" value="DNA primase, catalytic core, N-terminal domain"/>
    <property type="match status" value="1"/>
</dbReference>
<dbReference type="SUPFAM" id="SSF56731">
    <property type="entry name" value="DNA primase core"/>
    <property type="match status" value="1"/>
</dbReference>
<dbReference type="AlphaFoldDB" id="H8KMK8"/>
<evidence type="ECO:0000256" key="8">
    <source>
        <dbReference type="ARBA" id="ARBA00022833"/>
    </source>
</evidence>
<evidence type="ECO:0000256" key="13">
    <source>
        <dbReference type="PIRNR" id="PIRNR002811"/>
    </source>
</evidence>
<dbReference type="Pfam" id="PF01807">
    <property type="entry name" value="Zn_ribbon_DnaG"/>
    <property type="match status" value="1"/>
</dbReference>
<dbReference type="KEGG" id="scn:Solca_4006"/>
<name>H8KMK8_SOLCM</name>
<keyword evidence="2 12" id="KW-0639">Primosome</keyword>
<evidence type="ECO:0000256" key="1">
    <source>
        <dbReference type="ARBA" id="ARBA00022478"/>
    </source>
</evidence>
<dbReference type="InterPro" id="IPR013264">
    <property type="entry name" value="DNAG_N"/>
</dbReference>
<evidence type="ECO:0000256" key="3">
    <source>
        <dbReference type="ARBA" id="ARBA00022679"/>
    </source>
</evidence>
<dbReference type="InterPro" id="IPR036977">
    <property type="entry name" value="DNA_primase_Znf_CHC2"/>
</dbReference>
<evidence type="ECO:0000256" key="2">
    <source>
        <dbReference type="ARBA" id="ARBA00022515"/>
    </source>
</evidence>
<keyword evidence="11 12" id="KW-0804">Transcription</keyword>
<dbReference type="InterPro" id="IPR002694">
    <property type="entry name" value="Znf_CHC2"/>
</dbReference>
<evidence type="ECO:0000256" key="4">
    <source>
        <dbReference type="ARBA" id="ARBA00022695"/>
    </source>
</evidence>
<dbReference type="PIRSF" id="PIRSF002811">
    <property type="entry name" value="DnaG"/>
    <property type="match status" value="1"/>
</dbReference>
<keyword evidence="4 12" id="KW-0548">Nucleotidyltransferase</keyword>
<dbReference type="InterPro" id="IPR034151">
    <property type="entry name" value="TOPRIM_DnaG_bac"/>
</dbReference>
<evidence type="ECO:0000256" key="9">
    <source>
        <dbReference type="ARBA" id="ARBA00022842"/>
    </source>
</evidence>
<keyword evidence="1 12" id="KW-0240">DNA-directed RNA polymerase</keyword>
<dbReference type="Pfam" id="PF13155">
    <property type="entry name" value="Toprim_2"/>
    <property type="match status" value="1"/>
</dbReference>
<evidence type="ECO:0000256" key="12">
    <source>
        <dbReference type="HAMAP-Rule" id="MF_00974"/>
    </source>
</evidence>
<dbReference type="GO" id="GO:0003677">
    <property type="term" value="F:DNA binding"/>
    <property type="evidence" value="ECO:0007669"/>
    <property type="project" value="UniProtKB-KW"/>
</dbReference>
<comment type="caution">
    <text evidence="12">Lacks conserved residue(s) required for the propagation of feature annotation.</text>
</comment>
<evidence type="ECO:0000256" key="6">
    <source>
        <dbReference type="ARBA" id="ARBA00022723"/>
    </source>
</evidence>
<evidence type="ECO:0000259" key="14">
    <source>
        <dbReference type="PROSITE" id="PS50880"/>
    </source>
</evidence>
<keyword evidence="16" id="KW-1185">Reference proteome</keyword>
<keyword evidence="3 12" id="KW-0808">Transferase</keyword>
<dbReference type="EMBL" id="CP003349">
    <property type="protein sequence ID" value="AFD08999.1"/>
    <property type="molecule type" value="Genomic_DNA"/>
</dbReference>
<dbReference type="Proteomes" id="UP000007590">
    <property type="component" value="Chromosome"/>
</dbReference>
<gene>
    <name evidence="12" type="primary">dnaG</name>
    <name evidence="15" type="ordered locus">Solca_4006</name>
</gene>
<dbReference type="STRING" id="929556.Solca_4006"/>
<dbReference type="InterPro" id="IPR037068">
    <property type="entry name" value="DNA_primase_core_N_sf"/>
</dbReference>
<dbReference type="HOGENOM" id="CLU_013501_3_0_10"/>
<dbReference type="CDD" id="cd03364">
    <property type="entry name" value="TOPRIM_DnaG_primases"/>
    <property type="match status" value="1"/>
</dbReference>
<keyword evidence="9" id="KW-0460">Magnesium</keyword>
<keyword evidence="6 13" id="KW-0479">Metal-binding</keyword>
<evidence type="ECO:0000313" key="16">
    <source>
        <dbReference type="Proteomes" id="UP000007590"/>
    </source>
</evidence>
<reference evidence="15" key="1">
    <citation type="submission" date="2012-02" db="EMBL/GenBank/DDBJ databases">
        <title>The complete genome of Solitalea canadensis DSM 3403.</title>
        <authorList>
            <consortium name="US DOE Joint Genome Institute (JGI-PGF)"/>
            <person name="Lucas S."/>
            <person name="Copeland A."/>
            <person name="Lapidus A."/>
            <person name="Glavina del Rio T."/>
            <person name="Dalin E."/>
            <person name="Tice H."/>
            <person name="Bruce D."/>
            <person name="Goodwin L."/>
            <person name="Pitluck S."/>
            <person name="Peters L."/>
            <person name="Ovchinnikova G."/>
            <person name="Lu M."/>
            <person name="Kyrpides N."/>
            <person name="Mavromatis K."/>
            <person name="Ivanova N."/>
            <person name="Brettin T."/>
            <person name="Detter J.C."/>
            <person name="Han C."/>
            <person name="Larimer F."/>
            <person name="Land M."/>
            <person name="Hauser L."/>
            <person name="Markowitz V."/>
            <person name="Cheng J.-F."/>
            <person name="Hugenholtz P."/>
            <person name="Woyke T."/>
            <person name="Wu D."/>
            <person name="Spring S."/>
            <person name="Schroeder M."/>
            <person name="Kopitz M."/>
            <person name="Brambilla E."/>
            <person name="Klenk H.-P."/>
            <person name="Eisen J.A."/>
        </authorList>
    </citation>
    <scope>NUCLEOTIDE SEQUENCE</scope>
    <source>
        <strain evidence="15">DSM 3403</strain>
    </source>
</reference>
<comment type="subunit">
    <text evidence="12">Monomer. Interacts with DnaB.</text>
</comment>
<evidence type="ECO:0000256" key="10">
    <source>
        <dbReference type="ARBA" id="ARBA00023125"/>
    </source>
</evidence>
<keyword evidence="8 13" id="KW-0862">Zinc</keyword>
<dbReference type="FunFam" id="3.40.1360.10:FF:000002">
    <property type="entry name" value="DNA primase"/>
    <property type="match status" value="1"/>
</dbReference>
<comment type="function">
    <text evidence="12 13">RNA polymerase that catalyzes the synthesis of short RNA molecules used as primers for DNA polymerase during DNA replication.</text>
</comment>
<dbReference type="InterPro" id="IPR030846">
    <property type="entry name" value="DnaG_bac"/>
</dbReference>
<dbReference type="GO" id="GO:0003899">
    <property type="term" value="F:DNA-directed RNA polymerase activity"/>
    <property type="evidence" value="ECO:0007669"/>
    <property type="project" value="UniProtKB-UniRule"/>
</dbReference>
<dbReference type="NCBIfam" id="TIGR01391">
    <property type="entry name" value="dnaG"/>
    <property type="match status" value="1"/>
</dbReference>
<dbReference type="InterPro" id="IPR050219">
    <property type="entry name" value="DnaG_primase"/>
</dbReference>
<comment type="similarity">
    <text evidence="12 13">Belongs to the DnaG primase family.</text>
</comment>
<evidence type="ECO:0000313" key="15">
    <source>
        <dbReference type="EMBL" id="AFD08999.1"/>
    </source>
</evidence>
<organism evidence="15 16">
    <name type="scientific">Solitalea canadensis (strain ATCC 29591 / DSM 3403 / JCM 21819 / LMG 8368 / NBRC 15130 / NCIMB 12057 / USAM 9D)</name>
    <name type="common">Flexibacter canadensis</name>
    <dbReference type="NCBI Taxonomy" id="929556"/>
    <lineage>
        <taxon>Bacteria</taxon>
        <taxon>Pseudomonadati</taxon>
        <taxon>Bacteroidota</taxon>
        <taxon>Sphingobacteriia</taxon>
        <taxon>Sphingobacteriales</taxon>
        <taxon>Sphingobacteriaceae</taxon>
        <taxon>Solitalea</taxon>
    </lineage>
</organism>
<evidence type="ECO:0000256" key="5">
    <source>
        <dbReference type="ARBA" id="ARBA00022705"/>
    </source>
</evidence>
<dbReference type="InterPro" id="IPR006171">
    <property type="entry name" value="TOPRIM_dom"/>
</dbReference>
<evidence type="ECO:0000256" key="7">
    <source>
        <dbReference type="ARBA" id="ARBA00022771"/>
    </source>
</evidence>
<dbReference type="eggNOG" id="COG0358">
    <property type="taxonomic scope" value="Bacteria"/>
</dbReference>
<dbReference type="GO" id="GO:0000428">
    <property type="term" value="C:DNA-directed RNA polymerase complex"/>
    <property type="evidence" value="ECO:0007669"/>
    <property type="project" value="UniProtKB-KW"/>
</dbReference>
<proteinExistence type="inferred from homology"/>
<dbReference type="FunFam" id="3.90.580.10:FF:000001">
    <property type="entry name" value="DNA primase"/>
    <property type="match status" value="1"/>
</dbReference>
<accession>H8KMK8</accession>
<dbReference type="HAMAP" id="MF_00974">
    <property type="entry name" value="DNA_primase_DnaG"/>
    <property type="match status" value="1"/>
</dbReference>
<dbReference type="PANTHER" id="PTHR30313">
    <property type="entry name" value="DNA PRIMASE"/>
    <property type="match status" value="1"/>
</dbReference>
<dbReference type="Gene3D" id="3.90.580.10">
    <property type="entry name" value="Zinc finger, CHC2-type domain"/>
    <property type="match status" value="1"/>
</dbReference>
<dbReference type="RefSeq" id="WP_014682222.1">
    <property type="nucleotide sequence ID" value="NC_017770.1"/>
</dbReference>
<dbReference type="GO" id="GO:0005737">
    <property type="term" value="C:cytoplasm"/>
    <property type="evidence" value="ECO:0007669"/>
    <property type="project" value="TreeGrafter"/>
</dbReference>
<dbReference type="GO" id="GO:0006269">
    <property type="term" value="P:DNA replication, synthesis of primer"/>
    <property type="evidence" value="ECO:0007669"/>
    <property type="project" value="UniProtKB-UniRule"/>
</dbReference>
<sequence length="647" mass="73774">MITRETIDRIMDAVDIVEVIGEFVHLKKRGANYVGLSPFANEKTPSFTVSPVKQIFKDFSTGKGGSAVTFLMELEKFSYPEALKWLADKYQIEVEEIKKKENSPENDERESLFIVNEFARNFFAQNLLEREEGINIGQSYFKERGFREETLQKFQLGYCLDKWDDFTQSALKAGYNEEYLVTTGLTIKKEDGKTFDRYKGRVIFPIHSLTGRVIGFGGRVLKTDSKTAKYVNSPESLIYHKSQTLYGIYFAKNKIRDEGNCFLAEGYTDVISLHQSGIENTVASSGTSLTVEQIRLINRFTKNVTILFDGDAAGIKASLRGIDMILEEGLNVKIVLFPDGHDPDSFVKSVGGTAFREYVKEKQQDFILFKTSILLQDAQKDPLKRAEVIRDIIESIAKIPDTIKASVFVSETSRLLQMDEAILMAELNKLKLKGAKNKEKEKEKESTLPPYDPSFGYPPELHGLIDIEPEPEIAADNDDPQEQEIIRMLITYGNEIWEEETTIAQFLIEAIDDIEFGNRLFATVFEEAKFKSGEGELIDDRFFIHHPNNQIRDLAATLLSSPHALSENWEKMHEIEVPDERTKLKQAILSPIYHIKMRKVMRLIKENQEKLKDAKTDDEIIEIQTMHVQLKQVEKSIASELGAVIIK</sequence>
<dbReference type="PANTHER" id="PTHR30313:SF2">
    <property type="entry name" value="DNA PRIMASE"/>
    <property type="match status" value="1"/>
</dbReference>
<evidence type="ECO:0000256" key="11">
    <source>
        <dbReference type="ARBA" id="ARBA00023163"/>
    </source>
</evidence>
<keyword evidence="7" id="KW-0863">Zinc-finger</keyword>
<dbReference type="Pfam" id="PF08275">
    <property type="entry name" value="DNAG_N"/>
    <property type="match status" value="1"/>
</dbReference>
<comment type="catalytic activity">
    <reaction evidence="12">
        <text>ssDNA + n NTP = ssDNA/pppN(pN)n-1 hybrid + (n-1) diphosphate.</text>
        <dbReference type="EC" id="2.7.7.101"/>
    </reaction>
</comment>
<dbReference type="Gene3D" id="3.40.1360.10">
    <property type="match status" value="1"/>
</dbReference>
<dbReference type="OrthoDB" id="9803773at2"/>